<dbReference type="OrthoDB" id="267652at2"/>
<gene>
    <name evidence="2" type="ordered locus">Plabr_2593</name>
</gene>
<evidence type="ECO:0000256" key="1">
    <source>
        <dbReference type="SAM" id="SignalP"/>
    </source>
</evidence>
<dbReference type="Proteomes" id="UP000006860">
    <property type="component" value="Chromosome"/>
</dbReference>
<protein>
    <recommendedName>
        <fullName evidence="4">DUF3887 domain-containing protein</fullName>
    </recommendedName>
</protein>
<dbReference type="AlphaFoldDB" id="F0SQX2"/>
<feature type="signal peptide" evidence="1">
    <location>
        <begin position="1"/>
        <end position="21"/>
    </location>
</feature>
<feature type="chain" id="PRO_5003257234" description="DUF3887 domain-containing protein" evidence="1">
    <location>
        <begin position="22"/>
        <end position="243"/>
    </location>
</feature>
<dbReference type="RefSeq" id="WP_013628917.1">
    <property type="nucleotide sequence ID" value="NC_015174.1"/>
</dbReference>
<accession>F0SQX2</accession>
<evidence type="ECO:0000313" key="2">
    <source>
        <dbReference type="EMBL" id="ADY60193.1"/>
    </source>
</evidence>
<dbReference type="EMBL" id="CP002546">
    <property type="protein sequence ID" value="ADY60193.1"/>
    <property type="molecule type" value="Genomic_DNA"/>
</dbReference>
<keyword evidence="3" id="KW-1185">Reference proteome</keyword>
<sequence>MKLTVLSVLFAMLFSICSVQAQSDAETVDLDAFFAAVEQGEVEPLLGMMHPQLARQIDPPILEAWLQAVAFRLGKVESIIPDTTLVTDARQEFTADVVFTKGTAVAELVLLKNNIVAFEIKSASLTNWFQRPTSLSLYSERGEQFLVSLADRDFSACRAVLHEKVAKKVNDQYLNESADLLVQQVGGRPQFNYQQARLTVLPDERVQQMELIYEIQGDRGSVRCEMAFRFHGMQGHLVGFRFP</sequence>
<proteinExistence type="predicted"/>
<organism evidence="2 3">
    <name type="scientific">Rubinisphaera brasiliensis (strain ATCC 49424 / DSM 5305 / JCM 21570 / IAM 15109 / NBRC 103401 / IFAM 1448)</name>
    <name type="common">Planctomyces brasiliensis</name>
    <dbReference type="NCBI Taxonomy" id="756272"/>
    <lineage>
        <taxon>Bacteria</taxon>
        <taxon>Pseudomonadati</taxon>
        <taxon>Planctomycetota</taxon>
        <taxon>Planctomycetia</taxon>
        <taxon>Planctomycetales</taxon>
        <taxon>Planctomycetaceae</taxon>
        <taxon>Rubinisphaera</taxon>
    </lineage>
</organism>
<dbReference type="KEGG" id="pbs:Plabr_2593"/>
<reference evidence="3" key="1">
    <citation type="submission" date="2011-02" db="EMBL/GenBank/DDBJ databases">
        <title>The complete genome of Planctomyces brasiliensis DSM 5305.</title>
        <authorList>
            <person name="Lucas S."/>
            <person name="Copeland A."/>
            <person name="Lapidus A."/>
            <person name="Bruce D."/>
            <person name="Goodwin L."/>
            <person name="Pitluck S."/>
            <person name="Kyrpides N."/>
            <person name="Mavromatis K."/>
            <person name="Pagani I."/>
            <person name="Ivanova N."/>
            <person name="Ovchinnikova G."/>
            <person name="Lu M."/>
            <person name="Detter J.C."/>
            <person name="Han C."/>
            <person name="Land M."/>
            <person name="Hauser L."/>
            <person name="Markowitz V."/>
            <person name="Cheng J.-F."/>
            <person name="Hugenholtz P."/>
            <person name="Woyke T."/>
            <person name="Wu D."/>
            <person name="Tindall B."/>
            <person name="Pomrenke H.G."/>
            <person name="Brambilla E."/>
            <person name="Klenk H.-P."/>
            <person name="Eisen J.A."/>
        </authorList>
    </citation>
    <scope>NUCLEOTIDE SEQUENCE [LARGE SCALE GENOMIC DNA]</scope>
    <source>
        <strain evidence="3">ATCC 49424 / DSM 5305 / JCM 21570 / NBRC 103401 / IFAM 1448</strain>
    </source>
</reference>
<keyword evidence="1" id="KW-0732">Signal</keyword>
<name>F0SQX2_RUBBR</name>
<evidence type="ECO:0000313" key="3">
    <source>
        <dbReference type="Proteomes" id="UP000006860"/>
    </source>
</evidence>
<dbReference type="HOGENOM" id="CLU_1141905_0_0_0"/>
<evidence type="ECO:0008006" key="4">
    <source>
        <dbReference type="Google" id="ProtNLM"/>
    </source>
</evidence>